<evidence type="ECO:0000313" key="1">
    <source>
        <dbReference type="EMBL" id="MCY6369369.1"/>
    </source>
</evidence>
<dbReference type="EMBL" id="JAPQES010000001">
    <property type="protein sequence ID" value="MCY6369369.1"/>
    <property type="molecule type" value="Genomic_DNA"/>
</dbReference>
<comment type="caution">
    <text evidence="1">The sequence shown here is derived from an EMBL/GenBank/DDBJ whole genome shotgun (WGS) entry which is preliminary data.</text>
</comment>
<proteinExistence type="predicted"/>
<accession>A0ABT4CJZ5</accession>
<dbReference type="RefSeq" id="WP_268047698.1">
    <property type="nucleotide sequence ID" value="NZ_JAPQES010000001.1"/>
</dbReference>
<gene>
    <name evidence="1" type="ORF">OXH55_01750</name>
</gene>
<keyword evidence="2" id="KW-1185">Reference proteome</keyword>
<name>A0ABT4CJZ5_9CLOT</name>
<sequence length="189" mass="22063">MKFTYELLGVGWAEVNIEINGQKSYSSPSYLSDALGDLLNALLRIIPELDYYEGAPDNKEFVVWSEEPAETQWTLELVDLDKIRIKIECFEDEDNDNGTIDIDEICNLNQFLSEVVKALDLLLEKHGFIGYKEMWYEYEFPIGAYLNLKYYLDNKSSFPMQEKIQDGEKYRKSLIKEELMILKKLSSKL</sequence>
<reference evidence="1" key="1">
    <citation type="submission" date="2022-12" db="EMBL/GenBank/DDBJ databases">
        <authorList>
            <person name="Wang J."/>
        </authorList>
    </citation>
    <scope>NUCLEOTIDE SEQUENCE</scope>
    <source>
        <strain evidence="1">HY-42-06</strain>
    </source>
</reference>
<evidence type="ECO:0000313" key="2">
    <source>
        <dbReference type="Proteomes" id="UP001079657"/>
    </source>
</evidence>
<protein>
    <submittedName>
        <fullName evidence="1">Uncharacterized protein</fullName>
    </submittedName>
</protein>
<dbReference type="Proteomes" id="UP001079657">
    <property type="component" value="Unassembled WGS sequence"/>
</dbReference>
<organism evidence="1 2">
    <name type="scientific">Clostridium ganghwense</name>
    <dbReference type="NCBI Taxonomy" id="312089"/>
    <lineage>
        <taxon>Bacteria</taxon>
        <taxon>Bacillati</taxon>
        <taxon>Bacillota</taxon>
        <taxon>Clostridia</taxon>
        <taxon>Eubacteriales</taxon>
        <taxon>Clostridiaceae</taxon>
        <taxon>Clostridium</taxon>
    </lineage>
</organism>